<dbReference type="EC" id="2.4.-.-" evidence="1"/>
<keyword evidence="1" id="KW-0328">Glycosyltransferase</keyword>
<dbReference type="RefSeq" id="WP_367918968.1">
    <property type="nucleotide sequence ID" value="NZ_BAABAC010000018.1"/>
</dbReference>
<proteinExistence type="predicted"/>
<dbReference type="PANTHER" id="PTHR12526">
    <property type="entry name" value="GLYCOSYLTRANSFERASE"/>
    <property type="match status" value="1"/>
</dbReference>
<keyword evidence="1" id="KW-0808">Transferase</keyword>
<sequence length="395" mass="42549">MAPVLNHVRLLVATEARLFRARDERIYTDGLYGRRFFDRYLTVFDEVRVLARVGSSDLPEPPGAASLVEDERVRVHPLPDYRGALGTARHGGEVARLARGAVDGTDAAMLRAPGYVAQAAHRALLGRPYGVEVVGDPEEVFRRGASRHPARAMIRRSTTGTLRRMTEHATVVGYVSSVVLPERYPAPRARAVATYSSVSLTPECFLVPRAEPRPVRALVTVTSLEQPYKGVDVLLRALTRLPDDVTLTVVGDGRLRAELVAMARALGLAERVTFTGNLPGPAAVREVLAASDAFVLASRTEGLPRAMLEAMAAGLPCVGTDVGGIPELLPAAARCRPGDAVGLAALVDGLIRDPAAAMRQAWALQDKARGYAADQLQRRRNLLLTALRAEVGGRR</sequence>
<reference evidence="2" key="1">
    <citation type="journal article" date="2019" name="Int. J. Syst. Evol. Microbiol.">
        <title>The Global Catalogue of Microorganisms (GCM) 10K type strain sequencing project: providing services to taxonomists for standard genome sequencing and annotation.</title>
        <authorList>
            <consortium name="The Broad Institute Genomics Platform"/>
            <consortium name="The Broad Institute Genome Sequencing Center for Infectious Disease"/>
            <person name="Wu L."/>
            <person name="Ma J."/>
        </authorList>
    </citation>
    <scope>NUCLEOTIDE SEQUENCE [LARGE SCALE GENOMIC DNA]</scope>
    <source>
        <strain evidence="2">CCUG 52478</strain>
    </source>
</reference>
<organism evidence="1 2">
    <name type="scientific">Nocardioides ginsengisoli</name>
    <dbReference type="NCBI Taxonomy" id="363868"/>
    <lineage>
        <taxon>Bacteria</taxon>
        <taxon>Bacillati</taxon>
        <taxon>Actinomycetota</taxon>
        <taxon>Actinomycetes</taxon>
        <taxon>Propionibacteriales</taxon>
        <taxon>Nocardioidaceae</taxon>
        <taxon>Nocardioides</taxon>
    </lineage>
</organism>
<dbReference type="SUPFAM" id="SSF53756">
    <property type="entry name" value="UDP-Glycosyltransferase/glycogen phosphorylase"/>
    <property type="match status" value="1"/>
</dbReference>
<accession>A0ABW3W5I2</accession>
<gene>
    <name evidence="1" type="ORF">ACFQ3F_22425</name>
</gene>
<dbReference type="GO" id="GO:0016757">
    <property type="term" value="F:glycosyltransferase activity"/>
    <property type="evidence" value="ECO:0007669"/>
    <property type="project" value="UniProtKB-KW"/>
</dbReference>
<evidence type="ECO:0000313" key="1">
    <source>
        <dbReference type="EMBL" id="MFD1250566.1"/>
    </source>
</evidence>
<dbReference type="Gene3D" id="3.40.50.2000">
    <property type="entry name" value="Glycogen Phosphorylase B"/>
    <property type="match status" value="2"/>
</dbReference>
<comment type="caution">
    <text evidence="1">The sequence shown here is derived from an EMBL/GenBank/DDBJ whole genome shotgun (WGS) entry which is preliminary data.</text>
</comment>
<evidence type="ECO:0000313" key="2">
    <source>
        <dbReference type="Proteomes" id="UP001597229"/>
    </source>
</evidence>
<dbReference type="EMBL" id="JBHTLX010000024">
    <property type="protein sequence ID" value="MFD1250566.1"/>
    <property type="molecule type" value="Genomic_DNA"/>
</dbReference>
<keyword evidence="2" id="KW-1185">Reference proteome</keyword>
<protein>
    <submittedName>
        <fullName evidence="1">Glycosyltransferase</fullName>
        <ecNumber evidence="1">2.4.-.-</ecNumber>
    </submittedName>
</protein>
<name>A0ABW3W5I2_9ACTN</name>
<dbReference type="Proteomes" id="UP001597229">
    <property type="component" value="Unassembled WGS sequence"/>
</dbReference>
<dbReference type="Pfam" id="PF13692">
    <property type="entry name" value="Glyco_trans_1_4"/>
    <property type="match status" value="1"/>
</dbReference>